<sequence length="246" mass="25811">MRITVINPNTSVEMTRIIGDAATRAASPNATINAVNPDSGPPAIENHYDEAVATVPMLEMVRDGEANGVNGFVIACFGDPGLNAAREVATGPVIGIAEAAMHAASMLATGFSVVTSLERTCVIAEHLVQRYGMREHCRSIYACEIPVLGLLDDHGAAWERIVEKCRQARDTDGAGAIVLGCAGMADLTQELTNELGIPVIDGVSVAVRFVEALAGAGLATSKHGDLAYPIPKNYTGEFARLSPGKR</sequence>
<dbReference type="PANTHER" id="PTHR28047">
    <property type="entry name" value="PROTEIN DCG1"/>
    <property type="match status" value="1"/>
</dbReference>
<gene>
    <name evidence="7" type="ORF">CKO21_13000</name>
</gene>
<evidence type="ECO:0000313" key="7">
    <source>
        <dbReference type="EMBL" id="MBK1698158.1"/>
    </source>
</evidence>
<accession>A0A934V0P7</accession>
<proteinExistence type="inferred from homology"/>
<reference evidence="7" key="2">
    <citation type="journal article" date="2020" name="Microorganisms">
        <title>Osmotic Adaptation and Compatible Solute Biosynthesis of Phototrophic Bacteria as Revealed from Genome Analyses.</title>
        <authorList>
            <person name="Imhoff J.F."/>
            <person name="Rahn T."/>
            <person name="Kunzel S."/>
            <person name="Keller A."/>
            <person name="Neulinger S.C."/>
        </authorList>
    </citation>
    <scope>NUCLEOTIDE SEQUENCE</scope>
    <source>
        <strain evidence="7">DSM 9154</strain>
    </source>
</reference>
<keyword evidence="8" id="KW-1185">Reference proteome</keyword>
<dbReference type="Proteomes" id="UP000778970">
    <property type="component" value="Unassembled WGS sequence"/>
</dbReference>
<dbReference type="AlphaFoldDB" id="A0A934V0P7"/>
<dbReference type="RefSeq" id="WP_027288709.1">
    <property type="nucleotide sequence ID" value="NZ_NRRE01000026.1"/>
</dbReference>
<dbReference type="Gene3D" id="3.40.50.12500">
    <property type="match status" value="1"/>
</dbReference>
<organism evidence="7 8">
    <name type="scientific">Rhodovibrio salinarum</name>
    <dbReference type="NCBI Taxonomy" id="1087"/>
    <lineage>
        <taxon>Bacteria</taxon>
        <taxon>Pseudomonadati</taxon>
        <taxon>Pseudomonadota</taxon>
        <taxon>Alphaproteobacteria</taxon>
        <taxon>Rhodospirillales</taxon>
        <taxon>Rhodovibrionaceae</taxon>
        <taxon>Rhodovibrio</taxon>
    </lineage>
</organism>
<evidence type="ECO:0000256" key="2">
    <source>
        <dbReference type="ARBA" id="ARBA00051635"/>
    </source>
</evidence>
<comment type="catalytic activity">
    <reaction evidence="5">
        <text>D-5-benzylhydantoin = L-5-benzylhydantoin</text>
        <dbReference type="Rhea" id="RHEA:83991"/>
        <dbReference type="ChEBI" id="CHEBI:176864"/>
        <dbReference type="ChEBI" id="CHEBI:233540"/>
    </reaction>
</comment>
<evidence type="ECO:0000313" key="8">
    <source>
        <dbReference type="Proteomes" id="UP000778970"/>
    </source>
</evidence>
<comment type="caution">
    <text evidence="7">The sequence shown here is derived from an EMBL/GenBank/DDBJ whole genome shotgun (WGS) entry which is preliminary data.</text>
</comment>
<evidence type="ECO:0000256" key="4">
    <source>
        <dbReference type="ARBA" id="ARBA00067972"/>
    </source>
</evidence>
<comment type="catalytic activity">
    <reaction evidence="6">
        <text>D-5-isobutylhydantoin = L-5-isobutylhydantoin</text>
        <dbReference type="Rhea" id="RHEA:84231"/>
        <dbReference type="ChEBI" id="CHEBI:233609"/>
        <dbReference type="ChEBI" id="CHEBI:233610"/>
    </reaction>
</comment>
<dbReference type="GO" id="GO:0036348">
    <property type="term" value="F:hydantoin racemase activity"/>
    <property type="evidence" value="ECO:0007669"/>
    <property type="project" value="UniProtKB-EC"/>
</dbReference>
<dbReference type="InterPro" id="IPR052186">
    <property type="entry name" value="Hydantoin_racemase-like"/>
</dbReference>
<comment type="similarity">
    <text evidence="1">Belongs to the HyuE racemase family.</text>
</comment>
<name>A0A934V0P7_9PROT</name>
<dbReference type="GO" id="GO:0047661">
    <property type="term" value="F:amino-acid racemase activity"/>
    <property type="evidence" value="ECO:0007669"/>
    <property type="project" value="InterPro"/>
</dbReference>
<reference evidence="7" key="1">
    <citation type="submission" date="2017-08" db="EMBL/GenBank/DDBJ databases">
        <authorList>
            <person name="Imhoff J.F."/>
            <person name="Rahn T."/>
            <person name="Kuenzel S."/>
            <person name="Neulinger S.C."/>
        </authorList>
    </citation>
    <scope>NUCLEOTIDE SEQUENCE</scope>
    <source>
        <strain evidence="7">DSM 9154</strain>
    </source>
</reference>
<protein>
    <recommendedName>
        <fullName evidence="4">Hydantoin racemase</fullName>
        <ecNumber evidence="3">5.1.99.5</ecNumber>
    </recommendedName>
</protein>
<evidence type="ECO:0000256" key="3">
    <source>
        <dbReference type="ARBA" id="ARBA00066406"/>
    </source>
</evidence>
<dbReference type="InterPro" id="IPR053714">
    <property type="entry name" value="Iso_Racemase_Enz_sf"/>
</dbReference>
<evidence type="ECO:0000256" key="1">
    <source>
        <dbReference type="ARBA" id="ARBA00038414"/>
    </source>
</evidence>
<dbReference type="EMBL" id="NRRE01000026">
    <property type="protein sequence ID" value="MBK1698158.1"/>
    <property type="molecule type" value="Genomic_DNA"/>
</dbReference>
<evidence type="ECO:0000256" key="5">
    <source>
        <dbReference type="ARBA" id="ARBA00093199"/>
    </source>
</evidence>
<dbReference type="FunFam" id="3.40.50.12500:FF:000001">
    <property type="entry name" value="Putative hydantoin racemase"/>
    <property type="match status" value="1"/>
</dbReference>
<comment type="catalytic activity">
    <reaction evidence="2">
        <text>a D-5-monosubstituted hydantoin = a L-5-monosubstituted hydantoin</text>
        <dbReference type="Rhea" id="RHEA:46624"/>
        <dbReference type="ChEBI" id="CHEBI:86339"/>
        <dbReference type="ChEBI" id="CHEBI:86340"/>
        <dbReference type="EC" id="5.1.99.5"/>
    </reaction>
</comment>
<dbReference type="PANTHER" id="PTHR28047:SF5">
    <property type="entry name" value="PROTEIN DCG1"/>
    <property type="match status" value="1"/>
</dbReference>
<dbReference type="EC" id="5.1.99.5" evidence="3"/>
<dbReference type="InterPro" id="IPR015942">
    <property type="entry name" value="Asp/Glu/hydantoin_racemase"/>
</dbReference>
<dbReference type="Pfam" id="PF01177">
    <property type="entry name" value="Asp_Glu_race"/>
    <property type="match status" value="1"/>
</dbReference>
<evidence type="ECO:0000256" key="6">
    <source>
        <dbReference type="ARBA" id="ARBA00093234"/>
    </source>
</evidence>